<dbReference type="AlphaFoldDB" id="T0Y0K2"/>
<evidence type="ECO:0000313" key="1">
    <source>
        <dbReference type="EMBL" id="EQD28591.1"/>
    </source>
</evidence>
<evidence type="ECO:0008006" key="2">
    <source>
        <dbReference type="Google" id="ProtNLM"/>
    </source>
</evidence>
<organism evidence="1">
    <name type="scientific">mine drainage metagenome</name>
    <dbReference type="NCBI Taxonomy" id="410659"/>
    <lineage>
        <taxon>unclassified sequences</taxon>
        <taxon>metagenomes</taxon>
        <taxon>ecological metagenomes</taxon>
    </lineage>
</organism>
<feature type="non-terminal residue" evidence="1">
    <location>
        <position position="143"/>
    </location>
</feature>
<sequence length="143" mass="15786">MSRHLRSFAAPLVVAPPGGARVRTRLRVDEADEQVLRALGEHLGSLAGGDLAERCREGRLDAKGQAASRRERKRALTAASSSRWAGAITRTSEGAFQLAWRNLVTTQRSLRARLRRIEQRLTVPAAGRCGRARGYGTQAERWE</sequence>
<dbReference type="EMBL" id="AUZZ01010816">
    <property type="protein sequence ID" value="EQD28591.1"/>
    <property type="molecule type" value="Genomic_DNA"/>
</dbReference>
<gene>
    <name evidence="1" type="ORF">B2A_14867</name>
</gene>
<reference evidence="1" key="1">
    <citation type="submission" date="2013-08" db="EMBL/GenBank/DDBJ databases">
        <authorList>
            <person name="Mendez C."/>
            <person name="Richter M."/>
            <person name="Ferrer M."/>
            <person name="Sanchez J."/>
        </authorList>
    </citation>
    <scope>NUCLEOTIDE SEQUENCE</scope>
</reference>
<name>T0Y0K2_9ZZZZ</name>
<comment type="caution">
    <text evidence="1">The sequence shown here is derived from an EMBL/GenBank/DDBJ whole genome shotgun (WGS) entry which is preliminary data.</text>
</comment>
<accession>T0Y0K2</accession>
<protein>
    <recommendedName>
        <fullName evidence="2">Transposase</fullName>
    </recommendedName>
</protein>
<proteinExistence type="predicted"/>
<reference evidence="1" key="2">
    <citation type="journal article" date="2014" name="ISME J.">
        <title>Microbial stratification in low pH oxic and suboxic macroscopic growths along an acid mine drainage.</title>
        <authorList>
            <person name="Mendez-Garcia C."/>
            <person name="Mesa V."/>
            <person name="Sprenger R.R."/>
            <person name="Richter M."/>
            <person name="Diez M.S."/>
            <person name="Solano J."/>
            <person name="Bargiela R."/>
            <person name="Golyshina O.V."/>
            <person name="Manteca A."/>
            <person name="Ramos J.L."/>
            <person name="Gallego J.R."/>
            <person name="Llorente I."/>
            <person name="Martins Dos Santos V.A."/>
            <person name="Jensen O.N."/>
            <person name="Pelaez A.I."/>
            <person name="Sanchez J."/>
            <person name="Ferrer M."/>
        </authorList>
    </citation>
    <scope>NUCLEOTIDE SEQUENCE</scope>
</reference>